<sequence>MLDVGAIALSSLPASTAATGNLVPSSETDPGADHYRQSANQALTVFVGALKACKLRYNFTDLAILLQSGLACVFR</sequence>
<proteinExistence type="predicted"/>
<dbReference type="EMBL" id="PSYR01000001">
    <property type="protein sequence ID" value="RCN59077.1"/>
    <property type="molecule type" value="Genomic_DNA"/>
</dbReference>
<dbReference type="Proteomes" id="UP000253250">
    <property type="component" value="Unassembled WGS sequence"/>
</dbReference>
<gene>
    <name evidence="1" type="ORF">C4900_04910</name>
</gene>
<protein>
    <submittedName>
        <fullName evidence="1">Uncharacterized protein</fullName>
    </submittedName>
</protein>
<evidence type="ECO:0000313" key="2">
    <source>
        <dbReference type="Proteomes" id="UP000253250"/>
    </source>
</evidence>
<evidence type="ECO:0000313" key="1">
    <source>
        <dbReference type="EMBL" id="RCN59077.1"/>
    </source>
</evidence>
<name>A0A368HLR9_9GAMM</name>
<reference evidence="1 2" key="1">
    <citation type="submission" date="2018-02" db="EMBL/GenBank/DDBJ databases">
        <title>Insights into the biology of acidophilic members of the Acidiferrobacteraceae family derived from comparative genomic analyses.</title>
        <authorList>
            <person name="Issotta F."/>
            <person name="Thyssen C."/>
            <person name="Mena C."/>
            <person name="Moya A."/>
            <person name="Bellenberg S."/>
            <person name="Sproer C."/>
            <person name="Covarrubias P.C."/>
            <person name="Sand W."/>
            <person name="Quatrini R."/>
            <person name="Vera M."/>
        </authorList>
    </citation>
    <scope>NUCLEOTIDE SEQUENCE [LARGE SCALE GENOMIC DNA]</scope>
    <source>
        <strain evidence="2">m-1</strain>
    </source>
</reference>
<keyword evidence="2" id="KW-1185">Reference proteome</keyword>
<organism evidence="1 2">
    <name type="scientific">Acidiferrobacter thiooxydans</name>
    <dbReference type="NCBI Taxonomy" id="163359"/>
    <lineage>
        <taxon>Bacteria</taxon>
        <taxon>Pseudomonadati</taxon>
        <taxon>Pseudomonadota</taxon>
        <taxon>Gammaproteobacteria</taxon>
        <taxon>Acidiferrobacterales</taxon>
        <taxon>Acidiferrobacteraceae</taxon>
        <taxon>Acidiferrobacter</taxon>
    </lineage>
</organism>
<comment type="caution">
    <text evidence="1">The sequence shown here is derived from an EMBL/GenBank/DDBJ whole genome shotgun (WGS) entry which is preliminary data.</text>
</comment>
<dbReference type="AlphaFoldDB" id="A0A368HLR9"/>
<accession>A0A368HLR9</accession>